<evidence type="ECO:0000256" key="3">
    <source>
        <dbReference type="ARBA" id="ARBA00022989"/>
    </source>
</evidence>
<feature type="transmembrane region" description="Helical" evidence="6">
    <location>
        <begin position="228"/>
        <end position="244"/>
    </location>
</feature>
<evidence type="ECO:0000259" key="7">
    <source>
        <dbReference type="Pfam" id="PF04932"/>
    </source>
</evidence>
<feature type="transmembrane region" description="Helical" evidence="6">
    <location>
        <begin position="203"/>
        <end position="221"/>
    </location>
</feature>
<evidence type="ECO:0000256" key="4">
    <source>
        <dbReference type="ARBA" id="ARBA00023136"/>
    </source>
</evidence>
<keyword evidence="8" id="KW-0436">Ligase</keyword>
<evidence type="ECO:0000313" key="8">
    <source>
        <dbReference type="EMBL" id="MBE9255375.1"/>
    </source>
</evidence>
<protein>
    <submittedName>
        <fullName evidence="8">O-antigen ligase family protein</fullName>
    </submittedName>
</protein>
<keyword evidence="9" id="KW-1185">Reference proteome</keyword>
<feature type="transmembrane region" description="Helical" evidence="6">
    <location>
        <begin position="110"/>
        <end position="129"/>
    </location>
</feature>
<feature type="transmembrane region" description="Helical" evidence="6">
    <location>
        <begin position="372"/>
        <end position="392"/>
    </location>
</feature>
<organism evidence="8 9">
    <name type="scientific">Synechocystis salina LEGE 00031</name>
    <dbReference type="NCBI Taxonomy" id="1828736"/>
    <lineage>
        <taxon>Bacteria</taxon>
        <taxon>Bacillati</taxon>
        <taxon>Cyanobacteriota</taxon>
        <taxon>Cyanophyceae</taxon>
        <taxon>Synechococcales</taxon>
        <taxon>Merismopediaceae</taxon>
        <taxon>Synechocystis</taxon>
    </lineage>
</organism>
<dbReference type="GO" id="GO:0016874">
    <property type="term" value="F:ligase activity"/>
    <property type="evidence" value="ECO:0007669"/>
    <property type="project" value="UniProtKB-KW"/>
</dbReference>
<dbReference type="Pfam" id="PF04932">
    <property type="entry name" value="Wzy_C"/>
    <property type="match status" value="1"/>
</dbReference>
<feature type="transmembrane region" description="Helical" evidence="6">
    <location>
        <begin position="413"/>
        <end position="430"/>
    </location>
</feature>
<dbReference type="RefSeq" id="WP_194020764.1">
    <property type="nucleotide sequence ID" value="NZ_JADEVV010000060.1"/>
</dbReference>
<dbReference type="InterPro" id="IPR011990">
    <property type="entry name" value="TPR-like_helical_dom_sf"/>
</dbReference>
<keyword evidence="4 6" id="KW-0472">Membrane</keyword>
<proteinExistence type="predicted"/>
<feature type="transmembrane region" description="Helical" evidence="6">
    <location>
        <begin position="49"/>
        <end position="69"/>
    </location>
</feature>
<evidence type="ECO:0000256" key="6">
    <source>
        <dbReference type="SAM" id="Phobius"/>
    </source>
</evidence>
<dbReference type="PANTHER" id="PTHR37422">
    <property type="entry name" value="TEICHURONIC ACID BIOSYNTHESIS PROTEIN TUAE"/>
    <property type="match status" value="1"/>
</dbReference>
<comment type="caution">
    <text evidence="8">The sequence shown here is derived from an EMBL/GenBank/DDBJ whole genome shotgun (WGS) entry which is preliminary data.</text>
</comment>
<dbReference type="PANTHER" id="PTHR37422:SF23">
    <property type="entry name" value="TEICHURONIC ACID BIOSYNTHESIS PROTEIN TUAE"/>
    <property type="match status" value="1"/>
</dbReference>
<feature type="transmembrane region" description="Helical" evidence="6">
    <location>
        <begin position="141"/>
        <end position="162"/>
    </location>
</feature>
<reference evidence="8 9" key="1">
    <citation type="submission" date="2020-10" db="EMBL/GenBank/DDBJ databases">
        <authorList>
            <person name="Castelo-Branco R."/>
            <person name="Eusebio N."/>
            <person name="Adriana R."/>
            <person name="Vieira A."/>
            <person name="Brugerolle De Fraissinette N."/>
            <person name="Rezende De Castro R."/>
            <person name="Schneider M.P."/>
            <person name="Vasconcelos V."/>
            <person name="Leao P.N."/>
        </authorList>
    </citation>
    <scope>NUCLEOTIDE SEQUENCE [LARGE SCALE GENOMIC DNA]</scope>
    <source>
        <strain evidence="8 9">LEGE 00031</strain>
    </source>
</reference>
<dbReference type="EMBL" id="JADEVV010000060">
    <property type="protein sequence ID" value="MBE9255375.1"/>
    <property type="molecule type" value="Genomic_DNA"/>
</dbReference>
<name>A0ABR9VVJ6_9SYNC</name>
<dbReference type="Proteomes" id="UP000658720">
    <property type="component" value="Unassembled WGS sequence"/>
</dbReference>
<feature type="region of interest" description="Disordered" evidence="5">
    <location>
        <begin position="1"/>
        <end position="20"/>
    </location>
</feature>
<comment type="subcellular location">
    <subcellularLocation>
        <location evidence="1">Membrane</location>
        <topology evidence="1">Multi-pass membrane protein</topology>
    </subcellularLocation>
</comment>
<feature type="transmembrane region" description="Helical" evidence="6">
    <location>
        <begin position="272"/>
        <end position="290"/>
    </location>
</feature>
<dbReference type="InterPro" id="IPR051533">
    <property type="entry name" value="WaaL-like"/>
</dbReference>
<feature type="domain" description="O-antigen ligase-related" evidence="7">
    <location>
        <begin position="233"/>
        <end position="379"/>
    </location>
</feature>
<evidence type="ECO:0000256" key="5">
    <source>
        <dbReference type="SAM" id="MobiDB-lite"/>
    </source>
</evidence>
<dbReference type="SUPFAM" id="SSF48452">
    <property type="entry name" value="TPR-like"/>
    <property type="match status" value="1"/>
</dbReference>
<evidence type="ECO:0000256" key="1">
    <source>
        <dbReference type="ARBA" id="ARBA00004141"/>
    </source>
</evidence>
<dbReference type="Gene3D" id="1.25.40.10">
    <property type="entry name" value="Tetratricopeptide repeat domain"/>
    <property type="match status" value="1"/>
</dbReference>
<sequence length="861" mass="95924">MAADSPSPPVSLPSSTPPSSNPGRLLGLLTALLYGLFTLLPNSNSLLVSWPWVFVWQTWLWLTVLWCLWQIGQNKRLISLGLGFDWLLLALAIAVAVGNITAQFSAQAHWHSWTLLAFLAGLYGLRGWLKSQPQPLVTINKLLTWQGYVGFAFIVISLLLWFTQTLIPFWQSAAIAKEMGITKTFSFGVLELQNWAPIGHQNYVAGYLVLILPLLSVLIWLNQGKKRWFWTMALALGLIDFYTTSSRGGLLGLATLLLLAIIGVGLLRRLPWLWWLGLSSMAIAVVGIFIGTNDRLLTSFTGIMGGQGAGQFAYRLINFEIGWRMGSAHPWTGIGLGNVPLQYQVYRPVWAGRESEFIYQLHSTPAQLLAELGIWGVLIPSLLTVGLIWQLIRSLMNRDLVTAKGNSVDLNTVKIIIWTLTSALIAYGVTCWTDYQLDNVCISGIIIIYFACLLQLYSADPVIPKPSRFARPVFLAGIAFLLAIAVWLFPILRAWQLSEVAFRALAAEKVPAFTQYLTQAENLAPWEAYYPTQLGWNLGNIALTTADPGEREELINRAIAALERSIGASPHQEFTHNNLGWLALGQDPPQASQSFATASQLVPAKRGVFYGLGLSLLVQQKLDLAIEAFSLECLRDPLFITNPLWRNPNFAPLYPPLMAKIQSTLSQLRQDHDDDGDYQKLLGQIQGGIHWWLGQFSQAEAELNQFGDRQAQAVVGLSKNPTQLEEYLPALGNVAVQVVQAWQNPARARELINQAWLQVNGTPMPEPLLQQTLGSLQQAPDFYTWLTDYAPILQYRRQRLGFGVNSRHIDGPNPSDFYQVTENLPLVTWFPFMLPSPILAPALDNALQPLRSELWQAIAKD</sequence>
<feature type="transmembrane region" description="Helical" evidence="6">
    <location>
        <begin position="250"/>
        <end position="267"/>
    </location>
</feature>
<gene>
    <name evidence="8" type="ORF">IQ217_16335</name>
</gene>
<evidence type="ECO:0000256" key="2">
    <source>
        <dbReference type="ARBA" id="ARBA00022692"/>
    </source>
</evidence>
<feature type="transmembrane region" description="Helical" evidence="6">
    <location>
        <begin position="469"/>
        <end position="489"/>
    </location>
</feature>
<evidence type="ECO:0000313" key="9">
    <source>
        <dbReference type="Proteomes" id="UP000658720"/>
    </source>
</evidence>
<feature type="transmembrane region" description="Helical" evidence="6">
    <location>
        <begin position="81"/>
        <end position="104"/>
    </location>
</feature>
<feature type="transmembrane region" description="Helical" evidence="6">
    <location>
        <begin position="436"/>
        <end position="457"/>
    </location>
</feature>
<keyword evidence="2 6" id="KW-0812">Transmembrane</keyword>
<accession>A0ABR9VVJ6</accession>
<keyword evidence="3 6" id="KW-1133">Transmembrane helix</keyword>
<dbReference type="InterPro" id="IPR007016">
    <property type="entry name" value="O-antigen_ligase-rel_domated"/>
</dbReference>